<dbReference type="Proteomes" id="UP001597467">
    <property type="component" value="Unassembled WGS sequence"/>
</dbReference>
<keyword evidence="5" id="KW-1003">Cell membrane</keyword>
<accession>A0ABW5K0Y1</accession>
<evidence type="ECO:0000256" key="7">
    <source>
        <dbReference type="ARBA" id="ARBA00022927"/>
    </source>
</evidence>
<dbReference type="PANTHER" id="PTHR33909:SF1">
    <property type="entry name" value="SEC TRANSLOCON ACCESSORY COMPLEX SUBUNIT YAJC"/>
    <property type="match status" value="1"/>
</dbReference>
<comment type="caution">
    <text evidence="12">The sequence shown here is derived from an EMBL/GenBank/DDBJ whole genome shotgun (WGS) entry which is preliminary data.</text>
</comment>
<dbReference type="PRINTS" id="PR01853">
    <property type="entry name" value="YAJCTRNLCASE"/>
</dbReference>
<evidence type="ECO:0000256" key="2">
    <source>
        <dbReference type="ARBA" id="ARBA00006742"/>
    </source>
</evidence>
<dbReference type="NCBIfam" id="TIGR00739">
    <property type="entry name" value="yajC"/>
    <property type="match status" value="1"/>
</dbReference>
<dbReference type="Pfam" id="PF02699">
    <property type="entry name" value="YajC"/>
    <property type="match status" value="1"/>
</dbReference>
<evidence type="ECO:0000256" key="5">
    <source>
        <dbReference type="ARBA" id="ARBA00022475"/>
    </source>
</evidence>
<keyword evidence="7" id="KW-0653">Protein transport</keyword>
<keyword evidence="4" id="KW-0813">Transport</keyword>
<evidence type="ECO:0000256" key="8">
    <source>
        <dbReference type="ARBA" id="ARBA00022989"/>
    </source>
</evidence>
<gene>
    <name evidence="12" type="primary">yajC</name>
    <name evidence="12" type="ORF">ACFSSB_06185</name>
</gene>
<evidence type="ECO:0000256" key="10">
    <source>
        <dbReference type="ARBA" id="ARBA00023136"/>
    </source>
</evidence>
<dbReference type="EMBL" id="JBHULM010000007">
    <property type="protein sequence ID" value="MFD2541905.1"/>
    <property type="molecule type" value="Genomic_DNA"/>
</dbReference>
<reference evidence="13" key="1">
    <citation type="journal article" date="2019" name="Int. J. Syst. Evol. Microbiol.">
        <title>The Global Catalogue of Microorganisms (GCM) 10K type strain sequencing project: providing services to taxonomists for standard genome sequencing and annotation.</title>
        <authorList>
            <consortium name="The Broad Institute Genomics Platform"/>
            <consortium name="The Broad Institute Genome Sequencing Center for Infectious Disease"/>
            <person name="Wu L."/>
            <person name="Ma J."/>
        </authorList>
    </citation>
    <scope>NUCLEOTIDE SEQUENCE [LARGE SCALE GENOMIC DNA]</scope>
    <source>
        <strain evidence="13">KCTC 42808</strain>
    </source>
</reference>
<dbReference type="SMART" id="SM01323">
    <property type="entry name" value="YajC"/>
    <property type="match status" value="1"/>
</dbReference>
<keyword evidence="6 11" id="KW-0812">Transmembrane</keyword>
<evidence type="ECO:0000256" key="9">
    <source>
        <dbReference type="ARBA" id="ARBA00023010"/>
    </source>
</evidence>
<comment type="similarity">
    <text evidence="2">Belongs to the YajC family.</text>
</comment>
<protein>
    <recommendedName>
        <fullName evidence="3">Sec translocon accessory complex subunit YajC</fullName>
    </recommendedName>
</protein>
<keyword evidence="8 11" id="KW-1133">Transmembrane helix</keyword>
<dbReference type="InterPro" id="IPR003849">
    <property type="entry name" value="Preprotein_translocase_YajC"/>
</dbReference>
<evidence type="ECO:0000256" key="3">
    <source>
        <dbReference type="ARBA" id="ARBA00014962"/>
    </source>
</evidence>
<evidence type="ECO:0000256" key="1">
    <source>
        <dbReference type="ARBA" id="ARBA00004162"/>
    </source>
</evidence>
<feature type="transmembrane region" description="Helical" evidence="11">
    <location>
        <begin position="6"/>
        <end position="24"/>
    </location>
</feature>
<sequence>MGEIGQFLPFIAMFAVVYFFMIAPQMKRAKQEKKFASELKRGDKVITKSGLHGKIADLNEKDNSCVIETMAGKLKFDRSAISMELSKNLNVSPTESKK</sequence>
<organism evidence="12 13">
    <name type="scientific">Lacinutrix gracilariae</name>
    <dbReference type="NCBI Taxonomy" id="1747198"/>
    <lineage>
        <taxon>Bacteria</taxon>
        <taxon>Pseudomonadati</taxon>
        <taxon>Bacteroidota</taxon>
        <taxon>Flavobacteriia</taxon>
        <taxon>Flavobacteriales</taxon>
        <taxon>Flavobacteriaceae</taxon>
        <taxon>Lacinutrix</taxon>
    </lineage>
</organism>
<keyword evidence="9" id="KW-0811">Translocation</keyword>
<evidence type="ECO:0000256" key="11">
    <source>
        <dbReference type="SAM" id="Phobius"/>
    </source>
</evidence>
<evidence type="ECO:0000313" key="13">
    <source>
        <dbReference type="Proteomes" id="UP001597467"/>
    </source>
</evidence>
<evidence type="ECO:0000256" key="4">
    <source>
        <dbReference type="ARBA" id="ARBA00022448"/>
    </source>
</evidence>
<evidence type="ECO:0000256" key="6">
    <source>
        <dbReference type="ARBA" id="ARBA00022692"/>
    </source>
</evidence>
<dbReference type="PANTHER" id="PTHR33909">
    <property type="entry name" value="SEC TRANSLOCON ACCESSORY COMPLEX SUBUNIT YAJC"/>
    <property type="match status" value="1"/>
</dbReference>
<name>A0ABW5K0Y1_9FLAO</name>
<keyword evidence="13" id="KW-1185">Reference proteome</keyword>
<dbReference type="RefSeq" id="WP_379902114.1">
    <property type="nucleotide sequence ID" value="NZ_JBHULM010000007.1"/>
</dbReference>
<keyword evidence="10 11" id="KW-0472">Membrane</keyword>
<comment type="subcellular location">
    <subcellularLocation>
        <location evidence="1">Cell membrane</location>
        <topology evidence="1">Single-pass membrane protein</topology>
    </subcellularLocation>
</comment>
<evidence type="ECO:0000313" key="12">
    <source>
        <dbReference type="EMBL" id="MFD2541905.1"/>
    </source>
</evidence>
<proteinExistence type="inferred from homology"/>